<evidence type="ECO:0000313" key="3">
    <source>
        <dbReference type="Proteomes" id="UP001305779"/>
    </source>
</evidence>
<organism evidence="2 3">
    <name type="scientific">Zasmidium cellare</name>
    <name type="common">Wine cellar mold</name>
    <name type="synonym">Racodium cellare</name>
    <dbReference type="NCBI Taxonomy" id="395010"/>
    <lineage>
        <taxon>Eukaryota</taxon>
        <taxon>Fungi</taxon>
        <taxon>Dikarya</taxon>
        <taxon>Ascomycota</taxon>
        <taxon>Pezizomycotina</taxon>
        <taxon>Dothideomycetes</taxon>
        <taxon>Dothideomycetidae</taxon>
        <taxon>Mycosphaerellales</taxon>
        <taxon>Mycosphaerellaceae</taxon>
        <taxon>Zasmidium</taxon>
    </lineage>
</organism>
<comment type="caution">
    <text evidence="2">The sequence shown here is derived from an EMBL/GenBank/DDBJ whole genome shotgun (WGS) entry which is preliminary data.</text>
</comment>
<feature type="region of interest" description="Disordered" evidence="1">
    <location>
        <begin position="171"/>
        <end position="208"/>
    </location>
</feature>
<feature type="region of interest" description="Disordered" evidence="1">
    <location>
        <begin position="112"/>
        <end position="155"/>
    </location>
</feature>
<evidence type="ECO:0000313" key="2">
    <source>
        <dbReference type="EMBL" id="KAK4500671.1"/>
    </source>
</evidence>
<accession>A0ABR0EGN9</accession>
<dbReference type="EMBL" id="JAXOVC010000006">
    <property type="protein sequence ID" value="KAK4500671.1"/>
    <property type="molecule type" value="Genomic_DNA"/>
</dbReference>
<protein>
    <submittedName>
        <fullName evidence="2">Uncharacterized protein</fullName>
    </submittedName>
</protein>
<name>A0ABR0EGN9_ZASCE</name>
<reference evidence="2 3" key="1">
    <citation type="journal article" date="2023" name="G3 (Bethesda)">
        <title>A chromosome-level genome assembly of Zasmidium syzygii isolated from banana leaves.</title>
        <authorList>
            <person name="van Westerhoven A.C."/>
            <person name="Mehrabi R."/>
            <person name="Talebi R."/>
            <person name="Steentjes M.B.F."/>
            <person name="Corcolon B."/>
            <person name="Chong P.A."/>
            <person name="Kema G.H.J."/>
            <person name="Seidl M.F."/>
        </authorList>
    </citation>
    <scope>NUCLEOTIDE SEQUENCE [LARGE SCALE GENOMIC DNA]</scope>
    <source>
        <strain evidence="2 3">P124</strain>
    </source>
</reference>
<gene>
    <name evidence="2" type="ORF">PRZ48_008860</name>
</gene>
<keyword evidence="3" id="KW-1185">Reference proteome</keyword>
<sequence>MAPTIFERVVSQMVEMEMKEQEMDAALEDMVKDSEDFPVLEAQIARDKAYIQKRKQKLEDYVTGVLLLEDGSAEQEELLAPAMLEFTAVPIPAGMNLQDFVDFEIAQTSAGAIDTTRREDDDSDSEDDSPLAIRRLKRTSPSSSKKAPSKNALLSISTKDKELGCEKDLGTEKNAVEMTPAQSERGCATSGKSAEKAEPTVSSNSKDEYQVDKECDLSQLILKYASKTNNTTSKQQAIAAANPPTQPVAANLPRSMPEEPTWGFPYDLSPAKDATATGSMQARLPSALRTRAIDLAGFGEDDMPPRKKRKSHLKETNLHLTILDTGQDVDTVVTHIKKIIEESNEKGSENGTG</sequence>
<evidence type="ECO:0000256" key="1">
    <source>
        <dbReference type="SAM" id="MobiDB-lite"/>
    </source>
</evidence>
<feature type="compositionally biased region" description="Low complexity" evidence="1">
    <location>
        <begin position="140"/>
        <end position="155"/>
    </location>
</feature>
<dbReference type="Proteomes" id="UP001305779">
    <property type="component" value="Unassembled WGS sequence"/>
</dbReference>
<proteinExistence type="predicted"/>